<dbReference type="InterPro" id="IPR051454">
    <property type="entry name" value="RNA/ubiquinone_mod_enzymes"/>
</dbReference>
<evidence type="ECO:0000313" key="3">
    <source>
        <dbReference type="Proteomes" id="UP000886887"/>
    </source>
</evidence>
<feature type="domain" description="Peptidase U32 collagenase" evidence="1">
    <location>
        <begin position="372"/>
        <end position="487"/>
    </location>
</feature>
<gene>
    <name evidence="2" type="ORF">IAB73_05445</name>
</gene>
<reference evidence="2" key="2">
    <citation type="journal article" date="2021" name="PeerJ">
        <title>Extensive microbial diversity within the chicken gut microbiome revealed by metagenomics and culture.</title>
        <authorList>
            <person name="Gilroy R."/>
            <person name="Ravi A."/>
            <person name="Getino M."/>
            <person name="Pursley I."/>
            <person name="Horton D.L."/>
            <person name="Alikhan N.F."/>
            <person name="Baker D."/>
            <person name="Gharbi K."/>
            <person name="Hall N."/>
            <person name="Watson M."/>
            <person name="Adriaenssens E.M."/>
            <person name="Foster-Nyarko E."/>
            <person name="Jarju S."/>
            <person name="Secka A."/>
            <person name="Antonio M."/>
            <person name="Oren A."/>
            <person name="Chaudhuri R.R."/>
            <person name="La Ragione R."/>
            <person name="Hildebrand F."/>
            <person name="Pallen M.J."/>
        </authorList>
    </citation>
    <scope>NUCLEOTIDE SEQUENCE</scope>
    <source>
        <strain evidence="2">ChiSxjej2B14-6234</strain>
    </source>
</reference>
<comment type="caution">
    <text evidence="2">The sequence shown here is derived from an EMBL/GenBank/DDBJ whole genome shotgun (WGS) entry which is preliminary data.</text>
</comment>
<dbReference type="PANTHER" id="PTHR30217:SF10">
    <property type="entry name" value="23S RRNA 5-HYDROXYCYTIDINE C2501 SYNTHASE"/>
    <property type="match status" value="1"/>
</dbReference>
<dbReference type="EMBL" id="DVFJ01000015">
    <property type="protein sequence ID" value="HIQ71636.1"/>
    <property type="molecule type" value="Genomic_DNA"/>
</dbReference>
<dbReference type="PANTHER" id="PTHR30217">
    <property type="entry name" value="PEPTIDASE U32 FAMILY"/>
    <property type="match status" value="1"/>
</dbReference>
<name>A0A9D0Z9E0_9FIRM</name>
<dbReference type="InterPro" id="IPR001539">
    <property type="entry name" value="Peptidase_U32"/>
</dbReference>
<dbReference type="Proteomes" id="UP000886887">
    <property type="component" value="Unassembled WGS sequence"/>
</dbReference>
<dbReference type="Pfam" id="PF01136">
    <property type="entry name" value="Peptidase_U32"/>
    <property type="match status" value="2"/>
</dbReference>
<dbReference type="AlphaFoldDB" id="A0A9D0Z9E0"/>
<reference evidence="2" key="1">
    <citation type="submission" date="2020-10" db="EMBL/GenBank/DDBJ databases">
        <authorList>
            <person name="Gilroy R."/>
        </authorList>
    </citation>
    <scope>NUCLEOTIDE SEQUENCE</scope>
    <source>
        <strain evidence="2">ChiSxjej2B14-6234</strain>
    </source>
</reference>
<proteinExistence type="predicted"/>
<dbReference type="InterPro" id="IPR020988">
    <property type="entry name" value="Pept_U32_collagenase"/>
</dbReference>
<evidence type="ECO:0000313" key="2">
    <source>
        <dbReference type="EMBL" id="HIQ71636.1"/>
    </source>
</evidence>
<protein>
    <submittedName>
        <fullName evidence="2">U32 family peptidase</fullName>
    </submittedName>
</protein>
<organism evidence="2 3">
    <name type="scientific">Candidatus Onthenecus intestinigallinarum</name>
    <dbReference type="NCBI Taxonomy" id="2840875"/>
    <lineage>
        <taxon>Bacteria</taxon>
        <taxon>Bacillati</taxon>
        <taxon>Bacillota</taxon>
        <taxon>Clostridia</taxon>
        <taxon>Eubacteriales</taxon>
        <taxon>Candidatus Onthenecus</taxon>
    </lineage>
</organism>
<dbReference type="Pfam" id="PF12392">
    <property type="entry name" value="DUF3656"/>
    <property type="match status" value="1"/>
</dbReference>
<sequence>MELLSPAGNREALIAAVQNGADAVYLGYTAFGARSYAGNFDEAGLAEAVRYCHERGRRVYVTVNTLVKEPEMDDAADVLEMLCRRDADAVLVQDLGLAALCRERFPDLALHASTQMTIHNAQGVRLLREMGFTRVVPARECPLEEIRLIAAEGLETEVFVHGALCVSVSGQCLFSGIVGGRSGNRGKCAQPCRMRYRRPDGVQGCLLCTRDLMLLQRLPELRDAGVDSLKIEGRMKRPEYVAVVTAAYRRALDCAQRGEPYAPDEATCQALRQIFNRGGFTEGYLMDKNNAALMSWERPGHFGVPVGRVERVRGELAGVRLERALHDGDGLALRGAGERETVYSGPERAAGEEALVRVAQGEGPAPRAGDGVFRLTDAHQMDAARESYARERVRIPFDAHLTARMGERPALSVADGVHEALALGEAPVQPARSRALDADAARRQIEKTGDTPYALRSLTLDCEDGFLPVSALNALRRDALQALSDARCALSERRVLTAASVMRRPAGERWLIAQTPRLQSAQALLNAGADWVYWSPDDLRPERVASQLDALEAGTRARVWVVLPQLAFTRELDALCGVLRSQALAGAVLGNPSQLTLPLDMPMAGDTGMNVYNARTADFLFNRGCVRVTLSPELRLTEIREAVRAGGGFELTVYGRTQLMLLSHCTDCTRRGLTGRDDACERCAHGGGAQSQPLIDRKGFVFPLRRQRLAHGCMLRLYNSLPTDMTQAMDRLRALPVSMRLQFTDEDDALCADVTRHYRRLMDGQASDFAHPRETTSGLLRRGVE</sequence>
<evidence type="ECO:0000259" key="1">
    <source>
        <dbReference type="Pfam" id="PF12392"/>
    </source>
</evidence>
<accession>A0A9D0Z9E0</accession>